<gene>
    <name evidence="2" type="ORF">EDD30_5009</name>
</gene>
<protein>
    <submittedName>
        <fullName evidence="2">Anti-anti-sigma factor</fullName>
    </submittedName>
</protein>
<dbReference type="Proteomes" id="UP000271683">
    <property type="component" value="Unassembled WGS sequence"/>
</dbReference>
<name>A0A3N1GPB0_9ACTN</name>
<proteinExistence type="predicted"/>
<dbReference type="SUPFAM" id="SSF52091">
    <property type="entry name" value="SpoIIaa-like"/>
    <property type="match status" value="1"/>
</dbReference>
<dbReference type="InterPro" id="IPR002645">
    <property type="entry name" value="STAS_dom"/>
</dbReference>
<dbReference type="RefSeq" id="WP_084556631.1">
    <property type="nucleotide sequence ID" value="NZ_RJKL01000001.1"/>
</dbReference>
<dbReference type="Pfam" id="PF01740">
    <property type="entry name" value="STAS"/>
    <property type="match status" value="1"/>
</dbReference>
<sequence>MRDIAADRSDHCNGDLPAGTSMTWSRDGGLLTVFLAGDLDGGVSTALHARLYDLLTADPADKIVLDLAGVPFCDASGARVLTAAHHLATSRGADCRARRAQPSVAWLLRLTHAAHLLALDD</sequence>
<organism evidence="2 3">
    <name type="scientific">Couchioplanes caeruleus</name>
    <dbReference type="NCBI Taxonomy" id="56438"/>
    <lineage>
        <taxon>Bacteria</taxon>
        <taxon>Bacillati</taxon>
        <taxon>Actinomycetota</taxon>
        <taxon>Actinomycetes</taxon>
        <taxon>Micromonosporales</taxon>
        <taxon>Micromonosporaceae</taxon>
        <taxon>Couchioplanes</taxon>
    </lineage>
</organism>
<dbReference type="CDD" id="cd07043">
    <property type="entry name" value="STAS_anti-anti-sigma_factors"/>
    <property type="match status" value="1"/>
</dbReference>
<evidence type="ECO:0000313" key="3">
    <source>
        <dbReference type="Proteomes" id="UP000271683"/>
    </source>
</evidence>
<dbReference type="EMBL" id="RJKL01000001">
    <property type="protein sequence ID" value="ROP32079.1"/>
    <property type="molecule type" value="Genomic_DNA"/>
</dbReference>
<comment type="caution">
    <text evidence="2">The sequence shown here is derived from an EMBL/GenBank/DDBJ whole genome shotgun (WGS) entry which is preliminary data.</text>
</comment>
<accession>A0A3N1GPB0</accession>
<dbReference type="OrthoDB" id="3298352at2"/>
<dbReference type="PROSITE" id="PS50801">
    <property type="entry name" value="STAS"/>
    <property type="match status" value="1"/>
</dbReference>
<dbReference type="Gene3D" id="3.30.750.24">
    <property type="entry name" value="STAS domain"/>
    <property type="match status" value="1"/>
</dbReference>
<dbReference type="AlphaFoldDB" id="A0A3N1GPB0"/>
<dbReference type="InterPro" id="IPR036513">
    <property type="entry name" value="STAS_dom_sf"/>
</dbReference>
<evidence type="ECO:0000313" key="2">
    <source>
        <dbReference type="EMBL" id="ROP32079.1"/>
    </source>
</evidence>
<evidence type="ECO:0000259" key="1">
    <source>
        <dbReference type="PROSITE" id="PS50801"/>
    </source>
</evidence>
<reference evidence="2 3" key="1">
    <citation type="submission" date="2018-11" db="EMBL/GenBank/DDBJ databases">
        <title>Sequencing the genomes of 1000 actinobacteria strains.</title>
        <authorList>
            <person name="Klenk H.-P."/>
        </authorList>
    </citation>
    <scope>NUCLEOTIDE SEQUENCE [LARGE SCALE GENOMIC DNA]</scope>
    <source>
        <strain evidence="2 3">DSM 43634</strain>
    </source>
</reference>
<feature type="domain" description="STAS" evidence="1">
    <location>
        <begin position="20"/>
        <end position="121"/>
    </location>
</feature>